<dbReference type="AlphaFoldDB" id="A0A1B6PFM2"/>
<name>A0A1B6PFM2_SORBI</name>
<evidence type="ECO:0000313" key="2">
    <source>
        <dbReference type="Proteomes" id="UP000000768"/>
    </source>
</evidence>
<sequence length="75" mass="8557">MILNLHRSSGPQPKCFLLLSASEVDQPDCIVEHYNTYSLLIMNWPTTKPKNIRNNLQILPIIFSEMFQIQGIKGG</sequence>
<keyword evidence="2" id="KW-1185">Reference proteome</keyword>
<protein>
    <submittedName>
        <fullName evidence="1">Uncharacterized protein</fullName>
    </submittedName>
</protein>
<dbReference type="Gramene" id="KXG24480">
    <property type="protein sequence ID" value="KXG24480"/>
    <property type="gene ID" value="SORBI_3007G047450"/>
</dbReference>
<gene>
    <name evidence="1" type="ORF">SORBI_3007G047450</name>
</gene>
<dbReference type="EMBL" id="CM000766">
    <property type="protein sequence ID" value="KXG24480.2"/>
    <property type="molecule type" value="Genomic_DNA"/>
</dbReference>
<proteinExistence type="predicted"/>
<dbReference type="Proteomes" id="UP000000768">
    <property type="component" value="Chromosome 7"/>
</dbReference>
<evidence type="ECO:0000313" key="1">
    <source>
        <dbReference type="EMBL" id="KXG24480.2"/>
    </source>
</evidence>
<dbReference type="InParanoid" id="A0A1B6PFM2"/>
<reference evidence="2" key="2">
    <citation type="journal article" date="2018" name="Plant J.">
        <title>The Sorghum bicolor reference genome: improved assembly, gene annotations, a transcriptome atlas, and signatures of genome organization.</title>
        <authorList>
            <person name="McCormick R.F."/>
            <person name="Truong S.K."/>
            <person name="Sreedasyam A."/>
            <person name="Jenkins J."/>
            <person name="Shu S."/>
            <person name="Sims D."/>
            <person name="Kennedy M."/>
            <person name="Amirebrahimi M."/>
            <person name="Weers B.D."/>
            <person name="McKinley B."/>
            <person name="Mattison A."/>
            <person name="Morishige D.T."/>
            <person name="Grimwood J."/>
            <person name="Schmutz J."/>
            <person name="Mullet J.E."/>
        </authorList>
    </citation>
    <scope>NUCLEOTIDE SEQUENCE [LARGE SCALE GENOMIC DNA]</scope>
    <source>
        <strain evidence="2">cv. BTx623</strain>
    </source>
</reference>
<reference evidence="1 2" key="1">
    <citation type="journal article" date="2009" name="Nature">
        <title>The Sorghum bicolor genome and the diversification of grasses.</title>
        <authorList>
            <person name="Paterson A.H."/>
            <person name="Bowers J.E."/>
            <person name="Bruggmann R."/>
            <person name="Dubchak I."/>
            <person name="Grimwood J."/>
            <person name="Gundlach H."/>
            <person name="Haberer G."/>
            <person name="Hellsten U."/>
            <person name="Mitros T."/>
            <person name="Poliakov A."/>
            <person name="Schmutz J."/>
            <person name="Spannagl M."/>
            <person name="Tang H."/>
            <person name="Wang X."/>
            <person name="Wicker T."/>
            <person name="Bharti A.K."/>
            <person name="Chapman J."/>
            <person name="Feltus F.A."/>
            <person name="Gowik U."/>
            <person name="Grigoriev I.V."/>
            <person name="Lyons E."/>
            <person name="Maher C.A."/>
            <person name="Martis M."/>
            <person name="Narechania A."/>
            <person name="Otillar R.P."/>
            <person name="Penning B.W."/>
            <person name="Salamov A.A."/>
            <person name="Wang Y."/>
            <person name="Zhang L."/>
            <person name="Carpita N.C."/>
            <person name="Freeling M."/>
            <person name="Gingle A.R."/>
            <person name="Hash C.T."/>
            <person name="Keller B."/>
            <person name="Klein P."/>
            <person name="Kresovich S."/>
            <person name="McCann M.C."/>
            <person name="Ming R."/>
            <person name="Peterson D.G."/>
            <person name="Mehboob-ur-Rahman"/>
            <person name="Ware D."/>
            <person name="Westhoff P."/>
            <person name="Mayer K.F."/>
            <person name="Messing J."/>
            <person name="Rokhsar D.S."/>
        </authorList>
    </citation>
    <scope>NUCLEOTIDE SEQUENCE [LARGE SCALE GENOMIC DNA]</scope>
    <source>
        <strain evidence="2">cv. BTx623</strain>
    </source>
</reference>
<organism evidence="1 2">
    <name type="scientific">Sorghum bicolor</name>
    <name type="common">Sorghum</name>
    <name type="synonym">Sorghum vulgare</name>
    <dbReference type="NCBI Taxonomy" id="4558"/>
    <lineage>
        <taxon>Eukaryota</taxon>
        <taxon>Viridiplantae</taxon>
        <taxon>Streptophyta</taxon>
        <taxon>Embryophyta</taxon>
        <taxon>Tracheophyta</taxon>
        <taxon>Spermatophyta</taxon>
        <taxon>Magnoliopsida</taxon>
        <taxon>Liliopsida</taxon>
        <taxon>Poales</taxon>
        <taxon>Poaceae</taxon>
        <taxon>PACMAD clade</taxon>
        <taxon>Panicoideae</taxon>
        <taxon>Andropogonodae</taxon>
        <taxon>Andropogoneae</taxon>
        <taxon>Sorghinae</taxon>
        <taxon>Sorghum</taxon>
    </lineage>
</organism>
<accession>A0A1B6PFM2</accession>